<evidence type="ECO:0000256" key="1">
    <source>
        <dbReference type="ARBA" id="ARBA00005859"/>
    </source>
</evidence>
<dbReference type="PATRIC" id="fig|1226633.4.peg.149"/>
<keyword evidence="3 8" id="KW-0479">Metal-binding</keyword>
<dbReference type="FunFam" id="3.40.50.620:FF:000106">
    <property type="entry name" value="Glutamine-dependent NAD(+) synthetase"/>
    <property type="match status" value="1"/>
</dbReference>
<name>A0A017H4B4_9FUSO</name>
<comment type="catalytic activity">
    <reaction evidence="8 10">
        <text>deamido-NAD(+) + NH4(+) + ATP = AMP + diphosphate + NAD(+) + H(+)</text>
        <dbReference type="Rhea" id="RHEA:21188"/>
        <dbReference type="ChEBI" id="CHEBI:15378"/>
        <dbReference type="ChEBI" id="CHEBI:28938"/>
        <dbReference type="ChEBI" id="CHEBI:30616"/>
        <dbReference type="ChEBI" id="CHEBI:33019"/>
        <dbReference type="ChEBI" id="CHEBI:57540"/>
        <dbReference type="ChEBI" id="CHEBI:58437"/>
        <dbReference type="ChEBI" id="CHEBI:456215"/>
        <dbReference type="EC" id="6.3.1.5"/>
    </reaction>
</comment>
<dbReference type="GeneID" id="75076505"/>
<dbReference type="UniPathway" id="UPA00253">
    <property type="reaction ID" value="UER00333"/>
</dbReference>
<feature type="binding site" evidence="8">
    <location>
        <position position="180"/>
    </location>
    <ligand>
        <name>ATP</name>
        <dbReference type="ChEBI" id="CHEBI:30616"/>
    </ligand>
</feature>
<keyword evidence="4 8" id="KW-0547">Nucleotide-binding</keyword>
<dbReference type="PANTHER" id="PTHR23090">
    <property type="entry name" value="NH 3 /GLUTAMINE-DEPENDENT NAD + SYNTHETASE"/>
    <property type="match status" value="1"/>
</dbReference>
<evidence type="ECO:0000256" key="7">
    <source>
        <dbReference type="ARBA" id="ARBA00023027"/>
    </source>
</evidence>
<comment type="similarity">
    <text evidence="1 8 9">Belongs to the NAD synthetase family.</text>
</comment>
<comment type="caution">
    <text evidence="12">The sequence shown here is derived from an EMBL/GenBank/DDBJ whole genome shotgun (WGS) entry which is preliminary data.</text>
</comment>
<dbReference type="RefSeq" id="WP_005955852.1">
    <property type="nucleotide sequence ID" value="NZ_AOJP01000009.1"/>
</dbReference>
<dbReference type="PANTHER" id="PTHR23090:SF9">
    <property type="entry name" value="GLUTAMINE-DEPENDENT NAD(+) SYNTHETASE"/>
    <property type="match status" value="1"/>
</dbReference>
<dbReference type="GO" id="GO:0009435">
    <property type="term" value="P:NAD+ biosynthetic process"/>
    <property type="evidence" value="ECO:0007669"/>
    <property type="project" value="UniProtKB-UniRule"/>
</dbReference>
<dbReference type="InterPro" id="IPR003694">
    <property type="entry name" value="NAD_synthase"/>
</dbReference>
<dbReference type="InterPro" id="IPR022310">
    <property type="entry name" value="NAD/GMP_synthase"/>
</dbReference>
<evidence type="ECO:0000256" key="4">
    <source>
        <dbReference type="ARBA" id="ARBA00022741"/>
    </source>
</evidence>
<dbReference type="NCBIfam" id="NF010587">
    <property type="entry name" value="PRK13980.1"/>
    <property type="match status" value="1"/>
</dbReference>
<feature type="binding site" description="in other chain" evidence="8">
    <location>
        <position position="109"/>
    </location>
    <ligand>
        <name>deamido-NAD(+)</name>
        <dbReference type="ChEBI" id="CHEBI:58437"/>
        <note>ligand shared between two neighboring subunits</note>
    </ligand>
</feature>
<evidence type="ECO:0000256" key="9">
    <source>
        <dbReference type="RuleBase" id="RU003811"/>
    </source>
</evidence>
<dbReference type="GO" id="GO:0008795">
    <property type="term" value="F:NAD+ synthase activity"/>
    <property type="evidence" value="ECO:0007669"/>
    <property type="project" value="UniProtKB-UniRule"/>
</dbReference>
<evidence type="ECO:0000256" key="6">
    <source>
        <dbReference type="ARBA" id="ARBA00022842"/>
    </source>
</evidence>
<evidence type="ECO:0000313" key="12">
    <source>
        <dbReference type="EMBL" id="KID50208.1"/>
    </source>
</evidence>
<dbReference type="OrthoDB" id="9803818at2"/>
<comment type="subunit">
    <text evidence="8">Homodimer.</text>
</comment>
<dbReference type="NCBIfam" id="TIGR00552">
    <property type="entry name" value="nadE"/>
    <property type="match status" value="1"/>
</dbReference>
<feature type="binding site" evidence="8">
    <location>
        <position position="158"/>
    </location>
    <ligand>
        <name>ATP</name>
        <dbReference type="ChEBI" id="CHEBI:30616"/>
    </ligand>
</feature>
<dbReference type="AlphaFoldDB" id="A0A017H4B4"/>
<dbReference type="InterPro" id="IPR022926">
    <property type="entry name" value="NH(3)-dep_NAD(+)_synth"/>
</dbReference>
<dbReference type="Gene3D" id="3.40.50.620">
    <property type="entry name" value="HUPs"/>
    <property type="match status" value="1"/>
</dbReference>
<evidence type="ECO:0000313" key="13">
    <source>
        <dbReference type="Proteomes" id="UP000031184"/>
    </source>
</evidence>
<reference evidence="12 13" key="1">
    <citation type="submission" date="2013-08" db="EMBL/GenBank/DDBJ databases">
        <title>An opportunistic ruminal bacterium that causes liver abscesses in cattle.</title>
        <authorList>
            <person name="Benahmed F.H."/>
            <person name="Rasmussen M."/>
            <person name="Harbottle H."/>
            <person name="Soppet D."/>
            <person name="Nagaraja T.G."/>
            <person name="Davidson M."/>
        </authorList>
    </citation>
    <scope>NUCLEOTIDE SEQUENCE [LARGE SCALE GENOMIC DNA]</scope>
    <source>
        <strain evidence="12 13">B35</strain>
    </source>
</reference>
<dbReference type="GO" id="GO:0005524">
    <property type="term" value="F:ATP binding"/>
    <property type="evidence" value="ECO:0007669"/>
    <property type="project" value="UniProtKB-UniRule"/>
</dbReference>
<evidence type="ECO:0000256" key="3">
    <source>
        <dbReference type="ARBA" id="ARBA00022723"/>
    </source>
</evidence>
<evidence type="ECO:0000256" key="10">
    <source>
        <dbReference type="RuleBase" id="RU003812"/>
    </source>
</evidence>
<dbReference type="Proteomes" id="UP000031184">
    <property type="component" value="Unassembled WGS sequence"/>
</dbReference>
<gene>
    <name evidence="8" type="primary">nadE</name>
    <name evidence="12" type="ORF">C095_00775</name>
</gene>
<keyword evidence="5 8" id="KW-0067">ATP-binding</keyword>
<organism evidence="12 13">
    <name type="scientific">Fusobacterium necrophorum subsp. funduliforme B35</name>
    <dbReference type="NCBI Taxonomy" id="1226633"/>
    <lineage>
        <taxon>Bacteria</taxon>
        <taxon>Fusobacteriati</taxon>
        <taxon>Fusobacteriota</taxon>
        <taxon>Fusobacteriia</taxon>
        <taxon>Fusobacteriales</taxon>
        <taxon>Fusobacteriaceae</taxon>
        <taxon>Fusobacterium</taxon>
    </lineage>
</organism>
<dbReference type="GO" id="GO:0004359">
    <property type="term" value="F:glutaminase activity"/>
    <property type="evidence" value="ECO:0007669"/>
    <property type="project" value="InterPro"/>
</dbReference>
<keyword evidence="7 8" id="KW-0520">NAD</keyword>
<dbReference type="EC" id="6.3.1.5" evidence="8 10"/>
<proteinExistence type="inferred from homology"/>
<dbReference type="GO" id="GO:0005737">
    <property type="term" value="C:cytoplasm"/>
    <property type="evidence" value="ECO:0007669"/>
    <property type="project" value="InterPro"/>
</dbReference>
<accession>A0A017H4B4</accession>
<dbReference type="Pfam" id="PF02540">
    <property type="entry name" value="NAD_synthase"/>
    <property type="match status" value="1"/>
</dbReference>
<keyword evidence="2 8" id="KW-0436">Ligase</keyword>
<feature type="binding site" evidence="8">
    <location>
        <begin position="27"/>
        <end position="34"/>
    </location>
    <ligand>
        <name>ATP</name>
        <dbReference type="ChEBI" id="CHEBI:30616"/>
    </ligand>
</feature>
<evidence type="ECO:0000256" key="8">
    <source>
        <dbReference type="HAMAP-Rule" id="MF_00193"/>
    </source>
</evidence>
<evidence type="ECO:0000259" key="11">
    <source>
        <dbReference type="Pfam" id="PF02540"/>
    </source>
</evidence>
<dbReference type="GO" id="GO:0046872">
    <property type="term" value="F:metal ion binding"/>
    <property type="evidence" value="ECO:0007669"/>
    <property type="project" value="UniProtKB-KW"/>
</dbReference>
<comment type="caution">
    <text evidence="8">Lacks conserved residue(s) required for the propagation of feature annotation.</text>
</comment>
<keyword evidence="6 8" id="KW-0460">Magnesium</keyword>
<dbReference type="GO" id="GO:0003952">
    <property type="term" value="F:NAD+ synthase (glutamine-hydrolyzing) activity"/>
    <property type="evidence" value="ECO:0007669"/>
    <property type="project" value="InterPro"/>
</dbReference>
<comment type="pathway">
    <text evidence="8">Cofactor biosynthesis; NAD(+) biosynthesis; NAD(+) from deamido-NAD(+) (ammonia route): step 1/1.</text>
</comment>
<dbReference type="CDD" id="cd00553">
    <property type="entry name" value="NAD_synthase"/>
    <property type="match status" value="1"/>
</dbReference>
<feature type="binding site" evidence="8">
    <location>
        <position position="129"/>
    </location>
    <ligand>
        <name>ATP</name>
        <dbReference type="ChEBI" id="CHEBI:30616"/>
    </ligand>
</feature>
<feature type="domain" description="NAD/GMP synthase" evidence="11">
    <location>
        <begin position="6"/>
        <end position="243"/>
    </location>
</feature>
<comment type="function">
    <text evidence="8">Catalyzes the ATP-dependent amidation of deamido-NAD to form NAD. Uses ammonia as a nitrogen source.</text>
</comment>
<evidence type="ECO:0000256" key="2">
    <source>
        <dbReference type="ARBA" id="ARBA00022598"/>
    </source>
</evidence>
<evidence type="ECO:0000256" key="5">
    <source>
        <dbReference type="ARBA" id="ARBA00022840"/>
    </source>
</evidence>
<protein>
    <recommendedName>
        <fullName evidence="8 10">NH(3)-dependent NAD(+) synthetase</fullName>
        <ecNumber evidence="8 10">6.3.1.5</ecNumber>
    </recommendedName>
</protein>
<dbReference type="InterPro" id="IPR014729">
    <property type="entry name" value="Rossmann-like_a/b/a_fold"/>
</dbReference>
<dbReference type="EMBL" id="AUZI01000007">
    <property type="protein sequence ID" value="KID50208.1"/>
    <property type="molecule type" value="Genomic_DNA"/>
</dbReference>
<feature type="binding site" evidence="8">
    <location>
        <position position="33"/>
    </location>
    <ligand>
        <name>Mg(2+)</name>
        <dbReference type="ChEBI" id="CHEBI:18420"/>
    </ligand>
</feature>
<dbReference type="HAMAP" id="MF_00193">
    <property type="entry name" value="NadE_ammonia_dep"/>
    <property type="match status" value="1"/>
</dbReference>
<dbReference type="SUPFAM" id="SSF52402">
    <property type="entry name" value="Adenine nucleotide alpha hydrolases-like"/>
    <property type="match status" value="1"/>
</dbReference>
<feature type="binding site" evidence="8">
    <location>
        <position position="134"/>
    </location>
    <ligand>
        <name>Mg(2+)</name>
        <dbReference type="ChEBI" id="CHEBI:18420"/>
    </ligand>
</feature>
<sequence>MRDLEEKLVKFIQEQVQQAGFQKVILGLSGGIDSALVAYLAVKALGKENVLTVKMPYKTSSKESIEHANLVLRDLGLQEKTIEITPMVDAYFSMQAEATSLRRGNYMARTRMAILFDQSALENALVIGTSNKTEILLGYGTLFGDMACAFNPIGDIYKKDVWELSRYMGVPQEIIDKQPSADLWEGQTDEEELGLSYQLADEILERFVDKKQSLEEMLAEGYEEIVVQKVIQKVKASSYKRKLNPIAKVGAVLGRDFIF</sequence>